<protein>
    <submittedName>
        <fullName evidence="2">Uncharacterized protein</fullName>
    </submittedName>
</protein>
<dbReference type="AlphaFoldDB" id="G4YZD8"/>
<accession>G4YZD8</accession>
<feature type="transmembrane region" description="Helical" evidence="1">
    <location>
        <begin position="146"/>
        <end position="169"/>
    </location>
</feature>
<keyword evidence="1" id="KW-0812">Transmembrane</keyword>
<sequence length="180" mass="19289">MASSSVRAQRVSNVSQRFLETWASLQVEFQGCYSPQRLLQLQSYSAGLGSLRLVMLCVLTPLSFLFLSLLGDVVSLPPLEAGASRNWFVFARGWALTGFIGASVLVQIGQGVSQLRMTARQVISISFLAATVAIASVALASSLTVFPLPFGALFAGPPCVIVIGTNLGIDWKLIQHCELN</sequence>
<keyword evidence="3" id="KW-1185">Reference proteome</keyword>
<evidence type="ECO:0000313" key="2">
    <source>
        <dbReference type="EMBL" id="EGZ24613.1"/>
    </source>
</evidence>
<keyword evidence="1" id="KW-1133">Transmembrane helix</keyword>
<dbReference type="EMBL" id="JH159152">
    <property type="protein sequence ID" value="EGZ24613.1"/>
    <property type="molecule type" value="Genomic_DNA"/>
</dbReference>
<evidence type="ECO:0000256" key="1">
    <source>
        <dbReference type="SAM" id="Phobius"/>
    </source>
</evidence>
<reference evidence="2 3" key="1">
    <citation type="journal article" date="2006" name="Science">
        <title>Phytophthora genome sequences uncover evolutionary origins and mechanisms of pathogenesis.</title>
        <authorList>
            <person name="Tyler B.M."/>
            <person name="Tripathy S."/>
            <person name="Zhang X."/>
            <person name="Dehal P."/>
            <person name="Jiang R.H."/>
            <person name="Aerts A."/>
            <person name="Arredondo F.D."/>
            <person name="Baxter L."/>
            <person name="Bensasson D."/>
            <person name="Beynon J.L."/>
            <person name="Chapman J."/>
            <person name="Damasceno C.M."/>
            <person name="Dorrance A.E."/>
            <person name="Dou D."/>
            <person name="Dickerman A.W."/>
            <person name="Dubchak I.L."/>
            <person name="Garbelotto M."/>
            <person name="Gijzen M."/>
            <person name="Gordon S.G."/>
            <person name="Govers F."/>
            <person name="Grunwald N.J."/>
            <person name="Huang W."/>
            <person name="Ivors K.L."/>
            <person name="Jones R.W."/>
            <person name="Kamoun S."/>
            <person name="Krampis K."/>
            <person name="Lamour K.H."/>
            <person name="Lee M.K."/>
            <person name="McDonald W.H."/>
            <person name="Medina M."/>
            <person name="Meijer H.J."/>
            <person name="Nordberg E.K."/>
            <person name="Maclean D.J."/>
            <person name="Ospina-Giraldo M.D."/>
            <person name="Morris P.F."/>
            <person name="Phuntumart V."/>
            <person name="Putnam N.H."/>
            <person name="Rash S."/>
            <person name="Rose J.K."/>
            <person name="Sakihama Y."/>
            <person name="Salamov A.A."/>
            <person name="Savidor A."/>
            <person name="Scheuring C.F."/>
            <person name="Smith B.M."/>
            <person name="Sobral B.W."/>
            <person name="Terry A."/>
            <person name="Torto-Alalibo T.A."/>
            <person name="Win J."/>
            <person name="Xu Z."/>
            <person name="Zhang H."/>
            <person name="Grigoriev I.V."/>
            <person name="Rokhsar D.S."/>
            <person name="Boore J.L."/>
        </authorList>
    </citation>
    <scope>NUCLEOTIDE SEQUENCE [LARGE SCALE GENOMIC DNA]</scope>
    <source>
        <strain evidence="2 3">P6497</strain>
    </source>
</reference>
<proteinExistence type="predicted"/>
<dbReference type="Proteomes" id="UP000002640">
    <property type="component" value="Unassembled WGS sequence"/>
</dbReference>
<dbReference type="InParanoid" id="G4YZD8"/>
<feature type="transmembrane region" description="Helical" evidence="1">
    <location>
        <begin position="87"/>
        <end position="109"/>
    </location>
</feature>
<name>G4YZD8_PHYSP</name>
<gene>
    <name evidence="2" type="ORF">PHYSODRAFT_325716</name>
</gene>
<dbReference type="RefSeq" id="XP_009519901.1">
    <property type="nucleotide sequence ID" value="XM_009521606.1"/>
</dbReference>
<keyword evidence="1" id="KW-0472">Membrane</keyword>
<feature type="transmembrane region" description="Helical" evidence="1">
    <location>
        <begin position="121"/>
        <end position="140"/>
    </location>
</feature>
<organism evidence="2 3">
    <name type="scientific">Phytophthora sojae (strain P6497)</name>
    <name type="common">Soybean stem and root rot agent</name>
    <name type="synonym">Phytophthora megasperma f. sp. glycines</name>
    <dbReference type="NCBI Taxonomy" id="1094619"/>
    <lineage>
        <taxon>Eukaryota</taxon>
        <taxon>Sar</taxon>
        <taxon>Stramenopiles</taxon>
        <taxon>Oomycota</taxon>
        <taxon>Peronosporomycetes</taxon>
        <taxon>Peronosporales</taxon>
        <taxon>Peronosporaceae</taxon>
        <taxon>Phytophthora</taxon>
    </lineage>
</organism>
<evidence type="ECO:0000313" key="3">
    <source>
        <dbReference type="Proteomes" id="UP000002640"/>
    </source>
</evidence>
<dbReference type="KEGG" id="psoj:PHYSODRAFT_325716"/>
<dbReference type="GeneID" id="20645305"/>
<feature type="transmembrane region" description="Helical" evidence="1">
    <location>
        <begin position="46"/>
        <end position="67"/>
    </location>
</feature>